<dbReference type="EMBL" id="MN740770">
    <property type="protein sequence ID" value="QHU10622.1"/>
    <property type="molecule type" value="Genomic_DNA"/>
</dbReference>
<evidence type="ECO:0000256" key="1">
    <source>
        <dbReference type="SAM" id="MobiDB-lite"/>
    </source>
</evidence>
<feature type="region of interest" description="Disordered" evidence="1">
    <location>
        <begin position="561"/>
        <end position="582"/>
    </location>
</feature>
<feature type="region of interest" description="Disordered" evidence="1">
    <location>
        <begin position="1324"/>
        <end position="1455"/>
    </location>
</feature>
<feature type="compositionally biased region" description="Basic and acidic residues" evidence="1">
    <location>
        <begin position="1368"/>
        <end position="1389"/>
    </location>
</feature>
<organism evidence="2">
    <name type="scientific">viral metagenome</name>
    <dbReference type="NCBI Taxonomy" id="1070528"/>
    <lineage>
        <taxon>unclassified sequences</taxon>
        <taxon>metagenomes</taxon>
        <taxon>organismal metagenomes</taxon>
    </lineage>
</organism>
<sequence length="1455" mass="164935">MTSIPGLAEISAPRSQSILKVDFKAEQNFGETGVKKVVVPFKREEDMILMCLSIFLHDFVHDYNLSSMHKRVIKGESYGLLQKLNIGIKNPTFKIFSYETGSYGDPDLYDDSKFEDVPLEPDSKPISYLEYFHDNKLEIPIPQRGGRVRDAFNNKPFQVKVLGEQSDEFEHTSAATKFKLKPEIKNEMQEEKLESESDILEPSVASGAESNTADVIYYPLNDSFTLSETYKPLIESFSTNADFLGFHSGLNTFVVTYLGSNTGTESPEFLERFKPNIDVKSDEMKNLAMYNSILCSIDCVASDFKKATLNPSNNAMEYSFFCDVFSILRLAYVTIFNKTNDELKMDSLSILNSTAVLQQFIVYYILFLNSENSDEFNTLLQKQSGGEGHVEEGEEDEIPLQKYTVLEKPGKEVEVRQYPGEEGVGAYYTRPEKKIYLGSESIFITHNNLLTTLARGMFVKLGLWDKIFSGIAGYSESDGSIYNFGIKEMDIIGYDKLVELFPITPWKRGSFNNELLIMQILVLKKLLIEMSPSKTMTFGAKIDDQLKNYLDAFYNSHFINKNQKTDKPHPTTEKDVFDNPDHNASIGSDTASIFDAIEEPENDSDAHESENEGEELFGGAVNGEIEMVDFNKPRVQQSEGLDEDLELDGPLAPEELSVQEPIAEGGIFPDSEIVDPGRAPGMPIVFKNLKKMFQNNVYTMQNLQSTRIPPIDIPHGADVNTVNTLYELLSHNQTLMHRTGSQFNIPAPALKFVINNAANIAANINGSRFLYTKKDREEIQRIVDEVKNIPNFITALTEVTQEGNSIIARLSPMEDRVKHLTNLKRQNKITIREYNELLKLQVDIKTIRNNELIPCENKKYLIEKVVKLNNEELKKGDSWLNNWIENYNWWFDQCQPLFGLYRNLVRATFCPTVSMMDAMFNCSLKYGATETKEVGTMNFELKYESEELDPTTQKPVRLISYGGVVLNYNETVAGVEQLNAKIDFDLTCIDTKRGVHDIANVSTIGLQVAESHDLKASVVYKCIVDKIKQIYSDTYSISPEDDTAEATGVDLRNPEAVSNFLRDKIDRMWSNTQVYKNVDNFNRLLGATAIKTFGDYLQECLACIQWGGYVNSVEQFPAHVKDFIREKNITPIYRSTSAPDKIIPYDATGNALRLGLQGDRPSGFRSIYILLNGESGINQQAITGYIYTSANQKPSRSILVARNSKDDTNNNTRKDGLKGVVIYTTRELPIIQDDRLRYLRSLQYKKIAEKKTLTDKATGASFVPEITDPTIQGTSADTGYKMIKPPSDISSMEAPYKNSNYDIWDDYEAPRVLTATKNKVQDFIDPQEALRDEEKARRAAEKAEEKSQEKTKLAADKSRLASEQLSMKSEDDASKEIRKAKNEISEKHQLLAKPNKTAAEKRRLTLLSKNYPGLGGSRRRKLSKGQKTTRRNKQNKNKKSLKKKIHKKRKHSRRR</sequence>
<proteinExistence type="predicted"/>
<feature type="compositionally biased region" description="Basic and acidic residues" evidence="1">
    <location>
        <begin position="1328"/>
        <end position="1360"/>
    </location>
</feature>
<feature type="compositionally biased region" description="Basic and acidic residues" evidence="1">
    <location>
        <begin position="563"/>
        <end position="581"/>
    </location>
</feature>
<name>A0A6C0JXX8_9ZZZZ</name>
<evidence type="ECO:0000313" key="2">
    <source>
        <dbReference type="EMBL" id="QHU10622.1"/>
    </source>
</evidence>
<reference evidence="2" key="1">
    <citation type="journal article" date="2020" name="Nature">
        <title>Giant virus diversity and host interactions through global metagenomics.</title>
        <authorList>
            <person name="Schulz F."/>
            <person name="Roux S."/>
            <person name="Paez-Espino D."/>
            <person name="Jungbluth S."/>
            <person name="Walsh D.A."/>
            <person name="Denef V.J."/>
            <person name="McMahon K.D."/>
            <person name="Konstantinidis K.T."/>
            <person name="Eloe-Fadrosh E.A."/>
            <person name="Kyrpides N.C."/>
            <person name="Woyke T."/>
        </authorList>
    </citation>
    <scope>NUCLEOTIDE SEQUENCE</scope>
    <source>
        <strain evidence="2">GVMAG-S-1101165-83</strain>
    </source>
</reference>
<accession>A0A6C0JXX8</accession>
<protein>
    <submittedName>
        <fullName evidence="2">Uncharacterized protein</fullName>
    </submittedName>
</protein>
<feature type="compositionally biased region" description="Basic residues" evidence="1">
    <location>
        <begin position="1417"/>
        <end position="1455"/>
    </location>
</feature>